<protein>
    <submittedName>
        <fullName evidence="1">Uncharacterized protein</fullName>
    </submittedName>
</protein>
<accession>R7ZYJ9</accession>
<reference evidence="1 2" key="1">
    <citation type="submission" date="2013-02" db="EMBL/GenBank/DDBJ databases">
        <title>A novel strain isolated from Lonar lake, Maharashtra, India.</title>
        <authorList>
            <person name="Singh A."/>
        </authorList>
    </citation>
    <scope>NUCLEOTIDE SEQUENCE [LARGE SCALE GENOMIC DNA]</scope>
    <source>
        <strain evidence="1 2">AK24</strain>
    </source>
</reference>
<dbReference type="AlphaFoldDB" id="R7ZYJ9"/>
<evidence type="ECO:0000313" key="1">
    <source>
        <dbReference type="EMBL" id="EON79160.1"/>
    </source>
</evidence>
<comment type="caution">
    <text evidence="1">The sequence shown here is derived from an EMBL/GenBank/DDBJ whole genome shotgun (WGS) entry which is preliminary data.</text>
</comment>
<name>R7ZYJ9_9BACT</name>
<proteinExistence type="predicted"/>
<dbReference type="Proteomes" id="UP000013909">
    <property type="component" value="Unassembled WGS sequence"/>
</dbReference>
<organism evidence="1 2">
    <name type="scientific">Lunatimonas lonarensis</name>
    <dbReference type="NCBI Taxonomy" id="1232681"/>
    <lineage>
        <taxon>Bacteria</taxon>
        <taxon>Pseudomonadati</taxon>
        <taxon>Bacteroidota</taxon>
        <taxon>Cytophagia</taxon>
        <taxon>Cytophagales</taxon>
        <taxon>Cyclobacteriaceae</taxon>
    </lineage>
</organism>
<sequence length="45" mass="5406">MLGLDGVVLLHERRLFYCCFSHKSDLIVNETLNLLYPSHKEKWMR</sequence>
<evidence type="ECO:0000313" key="2">
    <source>
        <dbReference type="Proteomes" id="UP000013909"/>
    </source>
</evidence>
<keyword evidence="2" id="KW-1185">Reference proteome</keyword>
<gene>
    <name evidence="1" type="ORF">ADIS_0389</name>
</gene>
<dbReference type="STRING" id="1232681.ADIS_0389"/>
<dbReference type="EMBL" id="AQHR01000015">
    <property type="protein sequence ID" value="EON79160.1"/>
    <property type="molecule type" value="Genomic_DNA"/>
</dbReference>